<dbReference type="GO" id="GO:0004519">
    <property type="term" value="F:endonuclease activity"/>
    <property type="evidence" value="ECO:0007669"/>
    <property type="project" value="UniProtKB-KW"/>
</dbReference>
<evidence type="ECO:0000313" key="3">
    <source>
        <dbReference type="Proteomes" id="UP001596174"/>
    </source>
</evidence>
<dbReference type="Gene3D" id="3.10.28.10">
    <property type="entry name" value="Homing endonucleases"/>
    <property type="match status" value="1"/>
</dbReference>
<keyword evidence="3" id="KW-1185">Reference proteome</keyword>
<feature type="domain" description="Homing endonuclease LAGLIDADG" evidence="1">
    <location>
        <begin position="112"/>
        <end position="176"/>
    </location>
</feature>
<dbReference type="InterPro" id="IPR004860">
    <property type="entry name" value="LAGLIDADG_dom"/>
</dbReference>
<dbReference type="SUPFAM" id="SSF55608">
    <property type="entry name" value="Homing endonucleases"/>
    <property type="match status" value="1"/>
</dbReference>
<keyword evidence="2" id="KW-0378">Hydrolase</keyword>
<sequence>MTFMNLENPDHAYLFGFLQADGHLFRGRGQKGRLTVELNARDIELLERFKALCPYPSSVTTRTRATNFSPESRTAVWSVCALAFRRELVCLGLPEGRKSARIAPPGIPFSARDYLRGLIDADGSLGMTAKGNPFVSLVTQSDALAEYFCESVRQLTGVVHRPRRNRRDSVFNLYYEREPAVELSHRLYQAAGLSLRRKQEIALRLQTWTRPPGMKRIPNRRIWIPAEDEILRAAPTLEEASRRLNRSLASCTMRLWRLEKLQAPQLNP</sequence>
<keyword evidence="2" id="KW-0255">Endonuclease</keyword>
<dbReference type="Proteomes" id="UP001596174">
    <property type="component" value="Unassembled WGS sequence"/>
</dbReference>
<evidence type="ECO:0000259" key="1">
    <source>
        <dbReference type="Pfam" id="PF14528"/>
    </source>
</evidence>
<proteinExistence type="predicted"/>
<accession>A0ABW1G2Y6</accession>
<name>A0ABW1G2Y6_9ACTN</name>
<dbReference type="Pfam" id="PF14528">
    <property type="entry name" value="LAGLIDADG_3"/>
    <property type="match status" value="1"/>
</dbReference>
<comment type="caution">
    <text evidence="2">The sequence shown here is derived from an EMBL/GenBank/DDBJ whole genome shotgun (WGS) entry which is preliminary data.</text>
</comment>
<reference evidence="3" key="1">
    <citation type="journal article" date="2019" name="Int. J. Syst. Evol. Microbiol.">
        <title>The Global Catalogue of Microorganisms (GCM) 10K type strain sequencing project: providing services to taxonomists for standard genome sequencing and annotation.</title>
        <authorList>
            <consortium name="The Broad Institute Genomics Platform"/>
            <consortium name="The Broad Institute Genome Sequencing Center for Infectious Disease"/>
            <person name="Wu L."/>
            <person name="Ma J."/>
        </authorList>
    </citation>
    <scope>NUCLEOTIDE SEQUENCE [LARGE SCALE GENOMIC DNA]</scope>
    <source>
        <strain evidence="3">JCM 4816</strain>
    </source>
</reference>
<evidence type="ECO:0000313" key="2">
    <source>
        <dbReference type="EMBL" id="MFC5909104.1"/>
    </source>
</evidence>
<dbReference type="InterPro" id="IPR027434">
    <property type="entry name" value="Homing_endonucl"/>
</dbReference>
<keyword evidence="2" id="KW-0540">Nuclease</keyword>
<gene>
    <name evidence="2" type="ORF">ACFP3V_18015</name>
</gene>
<organism evidence="2 3">
    <name type="scientific">Streptacidiphilus monticola</name>
    <dbReference type="NCBI Taxonomy" id="2161674"/>
    <lineage>
        <taxon>Bacteria</taxon>
        <taxon>Bacillati</taxon>
        <taxon>Actinomycetota</taxon>
        <taxon>Actinomycetes</taxon>
        <taxon>Kitasatosporales</taxon>
        <taxon>Streptomycetaceae</taxon>
        <taxon>Streptacidiphilus</taxon>
    </lineage>
</organism>
<dbReference type="EMBL" id="JBHSQJ010000072">
    <property type="protein sequence ID" value="MFC5909104.1"/>
    <property type="molecule type" value="Genomic_DNA"/>
</dbReference>
<dbReference type="RefSeq" id="WP_380584596.1">
    <property type="nucleotide sequence ID" value="NZ_JBHSQJ010000072.1"/>
</dbReference>
<protein>
    <submittedName>
        <fullName evidence="2">LAGLIDADG family homing endonuclease</fullName>
    </submittedName>
</protein>